<organism evidence="8">
    <name type="scientific">uncultured euryarchaeote Rifle_16ft_4_minimus_12392</name>
    <dbReference type="NCBI Taxonomy" id="1665187"/>
    <lineage>
        <taxon>Archaea</taxon>
        <taxon>Methanobacteriati</taxon>
        <taxon>Methanobacteriota</taxon>
        <taxon>environmental samples</taxon>
    </lineage>
</organism>
<dbReference type="InterPro" id="IPR035987">
    <property type="entry name" value="Ribosomal_uS8_sf"/>
</dbReference>
<dbReference type="GO" id="GO:0006412">
    <property type="term" value="P:translation"/>
    <property type="evidence" value="ECO:0007669"/>
    <property type="project" value="UniProtKB-UniRule"/>
</dbReference>
<dbReference type="InterPro" id="IPR047863">
    <property type="entry name" value="Ribosomal_uS8_CS"/>
</dbReference>
<sequence length="129" mass="14230">MLQDPLNDAMATIRNAEAVGKGECLIRPASKLIGRVLDVMKEADYISAYERVEDGRGGVYRIVLKGNINDCGVIKPRFAVRRIDLEKWEARFLPAQEFGLLILTTTEGVMSNARAKQAGVGGKLLAYVY</sequence>
<comment type="subunit">
    <text evidence="6">Part of the 30S ribosomal subunit.</text>
</comment>
<gene>
    <name evidence="8" type="primary">rps8p</name>
    <name evidence="6" type="synonym">rps8</name>
</gene>
<evidence type="ECO:0000256" key="5">
    <source>
        <dbReference type="ARBA" id="ARBA00023274"/>
    </source>
</evidence>
<dbReference type="Pfam" id="PF00410">
    <property type="entry name" value="Ribosomal_S8"/>
    <property type="match status" value="1"/>
</dbReference>
<keyword evidence="5 6" id="KW-0687">Ribonucleoprotein</keyword>
<reference evidence="8" key="1">
    <citation type="journal article" date="2015" name="ISME J.">
        <title>Aquifer environment selects for microbial species cohorts in sediment and groundwater.</title>
        <authorList>
            <person name="Hug L.A."/>
            <person name="Thomas B.C."/>
            <person name="Brown C.T."/>
            <person name="Frischkorn K.R."/>
            <person name="Williams K.H."/>
            <person name="Tringe S.G."/>
            <person name="Banfield J.F."/>
        </authorList>
    </citation>
    <scope>NUCLEOTIDE SEQUENCE</scope>
</reference>
<dbReference type="AlphaFoldDB" id="A0A0H4T3I2"/>
<keyword evidence="4 6" id="KW-0689">Ribosomal protein</keyword>
<accession>A0A0H4T3I2</accession>
<evidence type="ECO:0000256" key="1">
    <source>
        <dbReference type="ARBA" id="ARBA00006471"/>
    </source>
</evidence>
<keyword evidence="3 6" id="KW-0694">RNA-binding</keyword>
<evidence type="ECO:0000256" key="2">
    <source>
        <dbReference type="ARBA" id="ARBA00022730"/>
    </source>
</evidence>
<comment type="function">
    <text evidence="6">One of the primary rRNA binding proteins, it binds directly to 16S rRNA central domain where it helps coordinate assembly of the platform of the 30S subunit.</text>
</comment>
<protein>
    <recommendedName>
        <fullName evidence="6">Small ribosomal subunit protein uS8</fullName>
    </recommendedName>
</protein>
<dbReference type="EMBL" id="KT006942">
    <property type="protein sequence ID" value="AKQ00912.1"/>
    <property type="molecule type" value="Genomic_DNA"/>
</dbReference>
<keyword evidence="2 6" id="KW-0699">rRNA-binding</keyword>
<dbReference type="HAMAP" id="MF_01302_A">
    <property type="entry name" value="Ribosomal_uS8_A"/>
    <property type="match status" value="1"/>
</dbReference>
<dbReference type="GO" id="GO:0003735">
    <property type="term" value="F:structural constituent of ribosome"/>
    <property type="evidence" value="ECO:0007669"/>
    <property type="project" value="InterPro"/>
</dbReference>
<name>A0A0H4T3I2_9EURY</name>
<comment type="similarity">
    <text evidence="1 6 7">Belongs to the universal ribosomal protein uS8 family.</text>
</comment>
<dbReference type="PROSITE" id="PS00053">
    <property type="entry name" value="RIBOSOMAL_S8"/>
    <property type="match status" value="1"/>
</dbReference>
<evidence type="ECO:0000313" key="8">
    <source>
        <dbReference type="EMBL" id="AKQ00912.1"/>
    </source>
</evidence>
<dbReference type="Gene3D" id="3.30.1490.10">
    <property type="match status" value="1"/>
</dbReference>
<dbReference type="SUPFAM" id="SSF56047">
    <property type="entry name" value="Ribosomal protein S8"/>
    <property type="match status" value="1"/>
</dbReference>
<proteinExistence type="inferred from homology"/>
<dbReference type="Gene3D" id="3.30.1370.30">
    <property type="match status" value="1"/>
</dbReference>
<dbReference type="GO" id="GO:0005840">
    <property type="term" value="C:ribosome"/>
    <property type="evidence" value="ECO:0007669"/>
    <property type="project" value="UniProtKB-KW"/>
</dbReference>
<evidence type="ECO:0000256" key="4">
    <source>
        <dbReference type="ARBA" id="ARBA00022980"/>
    </source>
</evidence>
<dbReference type="NCBIfam" id="NF003115">
    <property type="entry name" value="PRK04034.1"/>
    <property type="match status" value="1"/>
</dbReference>
<dbReference type="GO" id="GO:1990904">
    <property type="term" value="C:ribonucleoprotein complex"/>
    <property type="evidence" value="ECO:0007669"/>
    <property type="project" value="UniProtKB-KW"/>
</dbReference>
<dbReference type="GO" id="GO:0019843">
    <property type="term" value="F:rRNA binding"/>
    <property type="evidence" value="ECO:0007669"/>
    <property type="project" value="UniProtKB-UniRule"/>
</dbReference>
<dbReference type="InterPro" id="IPR000630">
    <property type="entry name" value="Ribosomal_uS8"/>
</dbReference>
<evidence type="ECO:0000256" key="6">
    <source>
        <dbReference type="HAMAP-Rule" id="MF_01302"/>
    </source>
</evidence>
<dbReference type="PANTHER" id="PTHR11758">
    <property type="entry name" value="40S RIBOSOMAL PROTEIN S15A"/>
    <property type="match status" value="1"/>
</dbReference>
<evidence type="ECO:0000256" key="3">
    <source>
        <dbReference type="ARBA" id="ARBA00022884"/>
    </source>
</evidence>
<evidence type="ECO:0000256" key="7">
    <source>
        <dbReference type="RuleBase" id="RU003660"/>
    </source>
</evidence>